<protein>
    <recommendedName>
        <fullName evidence="3">tRNA pseudouridine(55) synthase</fullName>
        <ecNumber evidence="3">5.4.99.25</ecNumber>
    </recommendedName>
</protein>
<dbReference type="PANTHER" id="PTHR13767:SF2">
    <property type="entry name" value="PSEUDOURIDYLATE SYNTHASE TRUB1"/>
    <property type="match status" value="1"/>
</dbReference>
<organism evidence="7 8">
    <name type="scientific">candidate division WWE3 bacterium</name>
    <dbReference type="NCBI Taxonomy" id="2053526"/>
    <lineage>
        <taxon>Bacteria</taxon>
        <taxon>Katanobacteria</taxon>
    </lineage>
</organism>
<dbReference type="InterPro" id="IPR020103">
    <property type="entry name" value="PsdUridine_synth_cat_dom_sf"/>
</dbReference>
<evidence type="ECO:0000256" key="4">
    <source>
        <dbReference type="ARBA" id="ARBA00022694"/>
    </source>
</evidence>
<comment type="catalytic activity">
    <reaction evidence="1">
        <text>uridine(55) in tRNA = pseudouridine(55) in tRNA</text>
        <dbReference type="Rhea" id="RHEA:42532"/>
        <dbReference type="Rhea" id="RHEA-COMP:10101"/>
        <dbReference type="Rhea" id="RHEA-COMP:10102"/>
        <dbReference type="ChEBI" id="CHEBI:65314"/>
        <dbReference type="ChEBI" id="CHEBI:65315"/>
        <dbReference type="EC" id="5.4.99.25"/>
    </reaction>
</comment>
<feature type="domain" description="Pseudouridine synthase II N-terminal" evidence="6">
    <location>
        <begin position="36"/>
        <end position="166"/>
    </location>
</feature>
<accession>A0A3A4ZKE2</accession>
<name>A0A3A4ZKE2_UNCKA</name>
<dbReference type="Proteomes" id="UP000265540">
    <property type="component" value="Unassembled WGS sequence"/>
</dbReference>
<evidence type="ECO:0000259" key="6">
    <source>
        <dbReference type="Pfam" id="PF01509"/>
    </source>
</evidence>
<dbReference type="GO" id="GO:1990481">
    <property type="term" value="P:mRNA pseudouridine synthesis"/>
    <property type="evidence" value="ECO:0007669"/>
    <property type="project" value="TreeGrafter"/>
</dbReference>
<dbReference type="Pfam" id="PF01509">
    <property type="entry name" value="TruB_N"/>
    <property type="match status" value="1"/>
</dbReference>
<dbReference type="Gene3D" id="3.30.2350.10">
    <property type="entry name" value="Pseudouridine synthase"/>
    <property type="match status" value="1"/>
</dbReference>
<comment type="similarity">
    <text evidence="2">Belongs to the pseudouridine synthase TruB family. Type 1 subfamily.</text>
</comment>
<dbReference type="GO" id="GO:0160148">
    <property type="term" value="F:tRNA pseudouridine(55) synthase activity"/>
    <property type="evidence" value="ECO:0007669"/>
    <property type="project" value="UniProtKB-EC"/>
</dbReference>
<gene>
    <name evidence="7" type="ORF">C4561_04545</name>
</gene>
<proteinExistence type="inferred from homology"/>
<evidence type="ECO:0000256" key="3">
    <source>
        <dbReference type="ARBA" id="ARBA00012787"/>
    </source>
</evidence>
<keyword evidence="5" id="KW-0413">Isomerase</keyword>
<dbReference type="InterPro" id="IPR014780">
    <property type="entry name" value="tRNA_psdUridine_synth_TruB"/>
</dbReference>
<dbReference type="SUPFAM" id="SSF55120">
    <property type="entry name" value="Pseudouridine synthase"/>
    <property type="match status" value="1"/>
</dbReference>
<dbReference type="AlphaFoldDB" id="A0A3A4ZKE2"/>
<evidence type="ECO:0000313" key="8">
    <source>
        <dbReference type="Proteomes" id="UP000265540"/>
    </source>
</evidence>
<dbReference type="GO" id="GO:0006400">
    <property type="term" value="P:tRNA modification"/>
    <property type="evidence" value="ECO:0007669"/>
    <property type="project" value="TreeGrafter"/>
</dbReference>
<dbReference type="PANTHER" id="PTHR13767">
    <property type="entry name" value="TRNA-PSEUDOURIDINE SYNTHASE"/>
    <property type="match status" value="1"/>
</dbReference>
<evidence type="ECO:0000313" key="7">
    <source>
        <dbReference type="EMBL" id="RJR27016.1"/>
    </source>
</evidence>
<dbReference type="EMBL" id="QZJF01000017">
    <property type="protein sequence ID" value="RJR27016.1"/>
    <property type="molecule type" value="Genomic_DNA"/>
</dbReference>
<reference evidence="7 8" key="1">
    <citation type="journal article" date="2017" name="ISME J.">
        <title>Energy and carbon metabolisms in a deep terrestrial subsurface fluid microbial community.</title>
        <authorList>
            <person name="Momper L."/>
            <person name="Jungbluth S.P."/>
            <person name="Lee M.D."/>
            <person name="Amend J.P."/>
        </authorList>
    </citation>
    <scope>NUCLEOTIDE SEQUENCE [LARGE SCALE GENOMIC DNA]</scope>
    <source>
        <strain evidence="7">SURF_46</strain>
    </source>
</reference>
<dbReference type="EC" id="5.4.99.25" evidence="3"/>
<evidence type="ECO:0000256" key="1">
    <source>
        <dbReference type="ARBA" id="ARBA00000385"/>
    </source>
</evidence>
<comment type="caution">
    <text evidence="7">The sequence shown here is derived from an EMBL/GenBank/DDBJ whole genome shotgun (WGS) entry which is preliminary data.</text>
</comment>
<dbReference type="GO" id="GO:0003723">
    <property type="term" value="F:RNA binding"/>
    <property type="evidence" value="ECO:0007669"/>
    <property type="project" value="InterPro"/>
</dbReference>
<dbReference type="InterPro" id="IPR002501">
    <property type="entry name" value="PsdUridine_synth_N"/>
</dbReference>
<keyword evidence="4" id="KW-0819">tRNA processing</keyword>
<evidence type="ECO:0000256" key="5">
    <source>
        <dbReference type="ARBA" id="ARBA00023235"/>
    </source>
</evidence>
<evidence type="ECO:0000256" key="2">
    <source>
        <dbReference type="ARBA" id="ARBA00005642"/>
    </source>
</evidence>
<sequence>MIKAKNHFGNILPVWQPIGYSTYQITNAISKLFGVKATHTGVLDPLAEGVIIVLLGPERLNKSLFSDLKKGYEFDIVFGISTDSYDGMGLVSEFSDNPDLREDLLKEIVETFPRYYTQRVPLYSARKVNSKKLFLYPKENLEIPELPEKSGEIYKLEYKGSDYPELYALIEETISKINLVKKGEYRQKTIISKWQEFKSSHQNEPLQRAKFYAEISRGLYVRSLSQDIAKKAGTIGFVSRLVRTRNGDYTKEKALHLEDIFGKEFSHEVLWSKFSM</sequence>